<organism evidence="2 3">
    <name type="scientific">Candidatus Pullichristensenella stercorigallinarum</name>
    <dbReference type="NCBI Taxonomy" id="2840909"/>
    <lineage>
        <taxon>Bacteria</taxon>
        <taxon>Bacillati</taxon>
        <taxon>Bacillota</taxon>
        <taxon>Clostridia</taxon>
        <taxon>Candidatus Pullichristensenella</taxon>
    </lineage>
</organism>
<comment type="caution">
    <text evidence="2">The sequence shown here is derived from an EMBL/GenBank/DDBJ whole genome shotgun (WGS) entry which is preliminary data.</text>
</comment>
<reference evidence="2" key="2">
    <citation type="journal article" date="2021" name="PeerJ">
        <title>Extensive microbial diversity within the chicken gut microbiome revealed by metagenomics and culture.</title>
        <authorList>
            <person name="Gilroy R."/>
            <person name="Ravi A."/>
            <person name="Getino M."/>
            <person name="Pursley I."/>
            <person name="Horton D.L."/>
            <person name="Alikhan N.F."/>
            <person name="Baker D."/>
            <person name="Gharbi K."/>
            <person name="Hall N."/>
            <person name="Watson M."/>
            <person name="Adriaenssens E.M."/>
            <person name="Foster-Nyarko E."/>
            <person name="Jarju S."/>
            <person name="Secka A."/>
            <person name="Antonio M."/>
            <person name="Oren A."/>
            <person name="Chaudhuri R.R."/>
            <person name="La Ragione R."/>
            <person name="Hildebrand F."/>
            <person name="Pallen M.J."/>
        </authorList>
    </citation>
    <scope>NUCLEOTIDE SEQUENCE</scope>
    <source>
        <strain evidence="2">ChiSjej6B24-2974</strain>
    </source>
</reference>
<dbReference type="CDD" id="cd00118">
    <property type="entry name" value="LysM"/>
    <property type="match status" value="1"/>
</dbReference>
<proteinExistence type="predicted"/>
<reference evidence="2" key="1">
    <citation type="submission" date="2020-10" db="EMBL/GenBank/DDBJ databases">
        <authorList>
            <person name="Gilroy R."/>
        </authorList>
    </citation>
    <scope>NUCLEOTIDE SEQUENCE</scope>
    <source>
        <strain evidence="2">ChiSjej6B24-2974</strain>
    </source>
</reference>
<dbReference type="InterPro" id="IPR024300">
    <property type="entry name" value="SipL_SPOCS_dom"/>
</dbReference>
<feature type="domain" description="SipL SPOCS" evidence="1">
    <location>
        <begin position="40"/>
        <end position="116"/>
    </location>
</feature>
<dbReference type="EMBL" id="DVFZ01000033">
    <property type="protein sequence ID" value="HIQ82063.1"/>
    <property type="molecule type" value="Genomic_DNA"/>
</dbReference>
<evidence type="ECO:0000313" key="3">
    <source>
        <dbReference type="Proteomes" id="UP000824260"/>
    </source>
</evidence>
<evidence type="ECO:0000259" key="1">
    <source>
        <dbReference type="Pfam" id="PF12673"/>
    </source>
</evidence>
<dbReference type="Gene3D" id="3.10.350.10">
    <property type="entry name" value="LysM domain"/>
    <property type="match status" value="1"/>
</dbReference>
<dbReference type="InterPro" id="IPR018392">
    <property type="entry name" value="LysM"/>
</dbReference>
<dbReference type="AlphaFoldDB" id="A0A9D0ZKD9"/>
<name>A0A9D0ZKD9_9FIRM</name>
<sequence length="508" mass="54303">MAISVLKQALEIEELVGSRQGQALLRAEAIVPGAGRDAIETLMSEANLVIGQVDVQEGRVVLEGTAHCQAVYRQGGEATLRSLTAQAQLNHAFELPGAASDMPCRVAGEVEHVEAKYENGHMVFLVSVGLKLQLWRLTPAEIVTGIEGSQNLESESETIRSVRLAAEASVETLLQESVSLPAALDARTALMDWGTVTVEGVEPDLGGVRVRGKLNVEALIGSGVTGRPVALIKVPLSFERLVEMPDWLCDNVYATARLDRLDTRVEESEEDDEADADMRIEAEVSVSVKAVTASEAEALTDAYATKGPSLAIETQTLTPCVAIERAQASEAFHGTLLLPENAPGAGTVLAVRVRPVVGGWGVDAGRTTIDGILEATVLYMPGGSDRVASAQSEMPFSITVQGELDDSSWVTVEAVSAEANALMSDRLELRCLLNVSAETRVTKEYCLLSGAEEGEDVKKRPGIVLFWPGCDDDIWSIGKRYNVSVEDVRTMNGGSDVIRQGKALVLKI</sequence>
<evidence type="ECO:0000313" key="2">
    <source>
        <dbReference type="EMBL" id="HIQ82063.1"/>
    </source>
</evidence>
<gene>
    <name evidence="2" type="ORF">IAA52_03055</name>
</gene>
<dbReference type="Proteomes" id="UP000824260">
    <property type="component" value="Unassembled WGS sequence"/>
</dbReference>
<dbReference type="Pfam" id="PF12673">
    <property type="entry name" value="SipL"/>
    <property type="match status" value="1"/>
</dbReference>
<accession>A0A9D0ZKD9</accession>
<protein>
    <submittedName>
        <fullName evidence="2">DUF3794 domain-containing protein</fullName>
    </submittedName>
</protein>
<dbReference type="InterPro" id="IPR036779">
    <property type="entry name" value="LysM_dom_sf"/>
</dbReference>